<dbReference type="HOGENOM" id="CLU_039613_6_2_9"/>
<evidence type="ECO:0000256" key="3">
    <source>
        <dbReference type="ARBA" id="ARBA00023125"/>
    </source>
</evidence>
<dbReference type="SUPFAM" id="SSF46785">
    <property type="entry name" value="Winged helix' DNA-binding domain"/>
    <property type="match status" value="1"/>
</dbReference>
<dbReference type="Pfam" id="PF03466">
    <property type="entry name" value="LysR_substrate"/>
    <property type="match status" value="1"/>
</dbReference>
<feature type="domain" description="HTH lysR-type" evidence="5">
    <location>
        <begin position="28"/>
        <end position="82"/>
    </location>
</feature>
<evidence type="ECO:0000313" key="6">
    <source>
        <dbReference type="EMBL" id="EHM01606.1"/>
    </source>
</evidence>
<dbReference type="Pfam" id="PF00126">
    <property type="entry name" value="HTH_1"/>
    <property type="match status" value="1"/>
</dbReference>
<sequence length="324" mass="36179">MPLAAYFKQTKTSQAGGQFMDFLDRNRQLIRILEAIQAFGSISKAAEALFITQPTLSKIIRKTENQYQISLIDRTQHPFTLTPAGTYYLKKTKQLVQDYQIMRNQLARLADTTSETLTIGVNASLAQLVLPPVLTDYHQQFADVHIQLIEKPARQLEADLLAEKLDVYIGIAPAFNPELKQNRLYTDSAVLIIPPTKAQNLPNQPVSDISAFINDQDFIMETETSSFQRLVASYLAKYDCRPKVVVRTANITTAFQLAIGGLGATIVPKSLLLSQPRAVSYGKIQIKPVALPLDVTVSQNRNVPQSPASRHFIATLQRRFSPTH</sequence>
<dbReference type="Gene3D" id="3.40.190.290">
    <property type="match status" value="1"/>
</dbReference>
<dbReference type="Gene3D" id="1.10.10.10">
    <property type="entry name" value="Winged helix-like DNA-binding domain superfamily/Winged helix DNA-binding domain"/>
    <property type="match status" value="1"/>
</dbReference>
<keyword evidence="2" id="KW-0805">Transcription regulation</keyword>
<comment type="caution">
    <text evidence="6">The sequence shown here is derived from an EMBL/GenBank/DDBJ whole genome shotgun (WGS) entry which is preliminary data.</text>
</comment>
<dbReference type="CDD" id="cd05466">
    <property type="entry name" value="PBP2_LTTR_substrate"/>
    <property type="match status" value="1"/>
</dbReference>
<reference evidence="6 7" key="1">
    <citation type="submission" date="2011-09" db="EMBL/GenBank/DDBJ databases">
        <authorList>
            <person name="Weinstock G."/>
            <person name="Sodergren E."/>
            <person name="Clifton S."/>
            <person name="Fulton L."/>
            <person name="Fulton B."/>
            <person name="Courtney L."/>
            <person name="Fronick C."/>
            <person name="Harrison M."/>
            <person name="Strong C."/>
            <person name="Farmer C."/>
            <person name="Delahaunty K."/>
            <person name="Markovic C."/>
            <person name="Hall O."/>
            <person name="Minx P."/>
            <person name="Tomlinson C."/>
            <person name="Mitreva M."/>
            <person name="Hou S."/>
            <person name="Chen J."/>
            <person name="Wollam A."/>
            <person name="Pepin K.H."/>
            <person name="Johnson M."/>
            <person name="Bhonagiri V."/>
            <person name="Zhang X."/>
            <person name="Suruliraj S."/>
            <person name="Warren W."/>
            <person name="Chinwalla A."/>
            <person name="Mardis E.R."/>
            <person name="Wilson R.K."/>
        </authorList>
    </citation>
    <scope>NUCLEOTIDE SEQUENCE [LARGE SCALE GENOMIC DNA]</scope>
    <source>
        <strain evidence="6 7">F0439</strain>
    </source>
</reference>
<dbReference type="SUPFAM" id="SSF53850">
    <property type="entry name" value="Periplasmic binding protein-like II"/>
    <property type="match status" value="1"/>
</dbReference>
<protein>
    <submittedName>
        <fullName evidence="6">LysR substrate binding domain protein</fullName>
    </submittedName>
</protein>
<dbReference type="InterPro" id="IPR000847">
    <property type="entry name" value="LysR_HTH_N"/>
</dbReference>
<evidence type="ECO:0000313" key="7">
    <source>
        <dbReference type="Proteomes" id="UP000004625"/>
    </source>
</evidence>
<dbReference type="InterPro" id="IPR036390">
    <property type="entry name" value="WH_DNA-bd_sf"/>
</dbReference>
<proteinExistence type="inferred from homology"/>
<dbReference type="InterPro" id="IPR005119">
    <property type="entry name" value="LysR_subst-bd"/>
</dbReference>
<dbReference type="PROSITE" id="PS50931">
    <property type="entry name" value="HTH_LYSR"/>
    <property type="match status" value="1"/>
</dbReference>
<dbReference type="GO" id="GO:0003677">
    <property type="term" value="F:DNA binding"/>
    <property type="evidence" value="ECO:0007669"/>
    <property type="project" value="UniProtKB-KW"/>
</dbReference>
<keyword evidence="7" id="KW-1185">Reference proteome</keyword>
<evidence type="ECO:0000256" key="4">
    <source>
        <dbReference type="ARBA" id="ARBA00023163"/>
    </source>
</evidence>
<gene>
    <name evidence="6" type="ORF">HMPREF9103_00003</name>
</gene>
<dbReference type="Proteomes" id="UP000004625">
    <property type="component" value="Unassembled WGS sequence"/>
</dbReference>
<keyword evidence="3" id="KW-0238">DNA-binding</keyword>
<dbReference type="PANTHER" id="PTHR30126:SF96">
    <property type="entry name" value="TRANSCRIPTIONAL REGULATORY PROTEIN, LYSR FAMILY"/>
    <property type="match status" value="1"/>
</dbReference>
<keyword evidence="4" id="KW-0804">Transcription</keyword>
<dbReference type="EMBL" id="AGEY01000002">
    <property type="protein sequence ID" value="EHM01606.1"/>
    <property type="molecule type" value="Genomic_DNA"/>
</dbReference>
<dbReference type="InterPro" id="IPR036388">
    <property type="entry name" value="WH-like_DNA-bd_sf"/>
</dbReference>
<name>G9ZJV7_9LACO</name>
<organism evidence="6 7">
    <name type="scientific">Lentilactobacillus parafarraginis F0439</name>
    <dbReference type="NCBI Taxonomy" id="797515"/>
    <lineage>
        <taxon>Bacteria</taxon>
        <taxon>Bacillati</taxon>
        <taxon>Bacillota</taxon>
        <taxon>Bacilli</taxon>
        <taxon>Lactobacillales</taxon>
        <taxon>Lactobacillaceae</taxon>
        <taxon>Lentilactobacillus</taxon>
    </lineage>
</organism>
<dbReference type="PATRIC" id="fig|797515.3.peg.2"/>
<accession>G9ZJV7</accession>
<evidence type="ECO:0000259" key="5">
    <source>
        <dbReference type="PROSITE" id="PS50931"/>
    </source>
</evidence>
<dbReference type="GO" id="GO:0003700">
    <property type="term" value="F:DNA-binding transcription factor activity"/>
    <property type="evidence" value="ECO:0007669"/>
    <property type="project" value="InterPro"/>
</dbReference>
<dbReference type="AlphaFoldDB" id="G9ZJV7"/>
<dbReference type="PANTHER" id="PTHR30126">
    <property type="entry name" value="HTH-TYPE TRANSCRIPTIONAL REGULATOR"/>
    <property type="match status" value="1"/>
</dbReference>
<comment type="similarity">
    <text evidence="1">Belongs to the LysR transcriptional regulatory family.</text>
</comment>
<evidence type="ECO:0000256" key="2">
    <source>
        <dbReference type="ARBA" id="ARBA00023015"/>
    </source>
</evidence>
<dbReference type="eggNOG" id="COG0583">
    <property type="taxonomic scope" value="Bacteria"/>
</dbReference>
<dbReference type="STRING" id="797515.HMPREF9103_00003"/>
<evidence type="ECO:0000256" key="1">
    <source>
        <dbReference type="ARBA" id="ARBA00009437"/>
    </source>
</evidence>